<dbReference type="InterPro" id="IPR012440">
    <property type="entry name" value="DUF1641"/>
</dbReference>
<evidence type="ECO:0000313" key="2">
    <source>
        <dbReference type="Proteomes" id="UP000194360"/>
    </source>
</evidence>
<dbReference type="Pfam" id="PF07849">
    <property type="entry name" value="DUF1641"/>
    <property type="match status" value="1"/>
</dbReference>
<keyword evidence="2" id="KW-1185">Reference proteome</keyword>
<dbReference type="AlphaFoldDB" id="A0A1Y2MJU2"/>
<organism evidence="1 2">
    <name type="scientific">Pseudonocardia autotrophica</name>
    <name type="common">Amycolata autotrophica</name>
    <name type="synonym">Nocardia autotrophica</name>
    <dbReference type="NCBI Taxonomy" id="2074"/>
    <lineage>
        <taxon>Bacteria</taxon>
        <taxon>Bacillati</taxon>
        <taxon>Actinomycetota</taxon>
        <taxon>Actinomycetes</taxon>
        <taxon>Pseudonocardiales</taxon>
        <taxon>Pseudonocardiaceae</taxon>
        <taxon>Pseudonocardia</taxon>
    </lineage>
</organism>
<evidence type="ECO:0008006" key="3">
    <source>
        <dbReference type="Google" id="ProtNLM"/>
    </source>
</evidence>
<dbReference type="STRING" id="2074.BG845_06606"/>
<dbReference type="EMBL" id="MIGB01000069">
    <property type="protein sequence ID" value="OSY34718.1"/>
    <property type="molecule type" value="Genomic_DNA"/>
</dbReference>
<name>A0A1Y2MJU2_PSEAH</name>
<evidence type="ECO:0000313" key="1">
    <source>
        <dbReference type="EMBL" id="OSY34718.1"/>
    </source>
</evidence>
<reference evidence="1 2" key="1">
    <citation type="submission" date="2016-09" db="EMBL/GenBank/DDBJ databases">
        <title>Pseudonocardia autotrophica DSM535, a candidate organism with high potential of specific P450 cytochromes.</title>
        <authorList>
            <person name="Grumaz C."/>
            <person name="Vainshtein Y."/>
            <person name="Kirstahler P."/>
            <person name="Sohn K."/>
        </authorList>
    </citation>
    <scope>NUCLEOTIDE SEQUENCE [LARGE SCALE GENOMIC DNA]</scope>
    <source>
        <strain evidence="1 2">DSM 535</strain>
    </source>
</reference>
<proteinExistence type="predicted"/>
<dbReference type="Proteomes" id="UP000194360">
    <property type="component" value="Unassembled WGS sequence"/>
</dbReference>
<accession>A0A1Y2MJU2</accession>
<protein>
    <recommendedName>
        <fullName evidence="3">DUF1641 domain-containing protein</fullName>
    </recommendedName>
</protein>
<gene>
    <name evidence="1" type="ORF">BG845_06606</name>
</gene>
<sequence>MPHLTPEPNEGGPLVVNGQLAAHSPADELLERLDDPTVAASLSVVLEHADLLAVLVVALDGFLRRGDTIMEGVADGVRDLRQASGPGVSSLSGIDVQGLMSSATTLSGGVVAATPTLHALLTSTLVTDPRAAKAIALLGDAVVEGADAASAIKAGPTGVFGLLRVLKDENVSRGLNLLIEIVRSLGRRLA</sequence>
<comment type="caution">
    <text evidence="1">The sequence shown here is derived from an EMBL/GenBank/DDBJ whole genome shotgun (WGS) entry which is preliminary data.</text>
</comment>